<dbReference type="InterPro" id="IPR000873">
    <property type="entry name" value="AMP-dep_synth/lig_dom"/>
</dbReference>
<dbReference type="InterPro" id="IPR025110">
    <property type="entry name" value="AMP-bd_C"/>
</dbReference>
<name>A0A841L5K8_9SPHN</name>
<dbReference type="InterPro" id="IPR045851">
    <property type="entry name" value="AMP-bd_C_sf"/>
</dbReference>
<dbReference type="Proteomes" id="UP000538147">
    <property type="component" value="Unassembled WGS sequence"/>
</dbReference>
<gene>
    <name evidence="3" type="ORF">FHS79_002078</name>
</gene>
<protein>
    <submittedName>
        <fullName evidence="3">Long-chain acyl-CoA synthetase</fullName>
        <ecNumber evidence="3">6.2.1.3</ecNumber>
    </submittedName>
</protein>
<keyword evidence="3" id="KW-0436">Ligase</keyword>
<accession>A0A841L5K8</accession>
<keyword evidence="4" id="KW-1185">Reference proteome</keyword>
<dbReference type="Pfam" id="PF13193">
    <property type="entry name" value="AMP-binding_C"/>
    <property type="match status" value="1"/>
</dbReference>
<dbReference type="Gene3D" id="3.40.50.12780">
    <property type="entry name" value="N-terminal domain of ligase-like"/>
    <property type="match status" value="1"/>
</dbReference>
<dbReference type="Pfam" id="PF00501">
    <property type="entry name" value="AMP-binding"/>
    <property type="match status" value="1"/>
</dbReference>
<dbReference type="PANTHER" id="PTHR43767:SF1">
    <property type="entry name" value="NONRIBOSOMAL PEPTIDE SYNTHASE PES1 (EUROFUNG)-RELATED"/>
    <property type="match status" value="1"/>
</dbReference>
<dbReference type="InterPro" id="IPR050237">
    <property type="entry name" value="ATP-dep_AMP-bd_enzyme"/>
</dbReference>
<dbReference type="RefSeq" id="WP_184199265.1">
    <property type="nucleotide sequence ID" value="NZ_JACIIV010000013.1"/>
</dbReference>
<proteinExistence type="predicted"/>
<dbReference type="InterPro" id="IPR042099">
    <property type="entry name" value="ANL_N_sf"/>
</dbReference>
<organism evidence="3 4">
    <name type="scientific">Polymorphobacter multimanifer</name>
    <dbReference type="NCBI Taxonomy" id="1070431"/>
    <lineage>
        <taxon>Bacteria</taxon>
        <taxon>Pseudomonadati</taxon>
        <taxon>Pseudomonadota</taxon>
        <taxon>Alphaproteobacteria</taxon>
        <taxon>Sphingomonadales</taxon>
        <taxon>Sphingosinicellaceae</taxon>
        <taxon>Polymorphobacter</taxon>
    </lineage>
</organism>
<dbReference type="GO" id="GO:0004467">
    <property type="term" value="F:long-chain fatty acid-CoA ligase activity"/>
    <property type="evidence" value="ECO:0007669"/>
    <property type="project" value="UniProtKB-EC"/>
</dbReference>
<evidence type="ECO:0000313" key="3">
    <source>
        <dbReference type="EMBL" id="MBB6227897.1"/>
    </source>
</evidence>
<dbReference type="EC" id="6.2.1.3" evidence="3"/>
<feature type="domain" description="AMP-binding enzyme C-terminal" evidence="2">
    <location>
        <begin position="419"/>
        <end position="489"/>
    </location>
</feature>
<evidence type="ECO:0000259" key="1">
    <source>
        <dbReference type="Pfam" id="PF00501"/>
    </source>
</evidence>
<evidence type="ECO:0000259" key="2">
    <source>
        <dbReference type="Pfam" id="PF13193"/>
    </source>
</evidence>
<dbReference type="Gene3D" id="3.30.300.30">
    <property type="match status" value="1"/>
</dbReference>
<dbReference type="EMBL" id="JACIIV010000013">
    <property type="protein sequence ID" value="MBB6227897.1"/>
    <property type="molecule type" value="Genomic_DNA"/>
</dbReference>
<dbReference type="PANTHER" id="PTHR43767">
    <property type="entry name" value="LONG-CHAIN-FATTY-ACID--COA LIGASE"/>
    <property type="match status" value="1"/>
</dbReference>
<dbReference type="AlphaFoldDB" id="A0A841L5K8"/>
<comment type="caution">
    <text evidence="3">The sequence shown here is derived from an EMBL/GenBank/DDBJ whole genome shotgun (WGS) entry which is preliminary data.</text>
</comment>
<dbReference type="SUPFAM" id="SSF56801">
    <property type="entry name" value="Acetyl-CoA synthetase-like"/>
    <property type="match status" value="1"/>
</dbReference>
<reference evidence="3 4" key="1">
    <citation type="submission" date="2020-08" db="EMBL/GenBank/DDBJ databases">
        <title>Genomic Encyclopedia of Type Strains, Phase IV (KMG-IV): sequencing the most valuable type-strain genomes for metagenomic binning, comparative biology and taxonomic classification.</title>
        <authorList>
            <person name="Goeker M."/>
        </authorList>
    </citation>
    <scope>NUCLEOTIDE SEQUENCE [LARGE SCALE GENOMIC DNA]</scope>
    <source>
        <strain evidence="3 4">DSM 102189</strain>
    </source>
</reference>
<feature type="domain" description="AMP-dependent synthetase/ligase" evidence="1">
    <location>
        <begin position="15"/>
        <end position="369"/>
    </location>
</feature>
<evidence type="ECO:0000313" key="4">
    <source>
        <dbReference type="Proteomes" id="UP000538147"/>
    </source>
</evidence>
<sequence>MHGTEALPSPLALLARAAAQAPEALALAAGAVRLNYRCYAAAVASLAAQLVAAGARGRAVVLLLRNGVELPIGIFGAQAAGGQACALNPDYTERELAEMLAVARTAVAITHVDLAERLRAALGAEFHGTLLVLPDDAAAWVASLQGVAPALPAPDPDSIATLQFTGGTAGVPKAVMLSHRAIAANVAQREAVLPTLWQDERVICMMPLFHSFAAAMGLHLAANCAGSLHILPRYRPDWVVETIAAERITRLPAGPTVFNSLLAYDGLAGADLASLRSAWSGSAPLSAETLRRWQAQTGVPVLEGYGQSEAGPILTYHGPGMVQKLGSVGPAVPGTEVQIVDVETGVRVLGPGDLGEVRVRGPQIMAGYLDDAAATAEALRDGWLHTGDIGRLDGDGWLFIEDRKKDMAIIGGYNVYPREVDEVLMACPGVGEAAAVGVPDAYRGELLWAFYSADAELPLAEWVAARLVKYKHPARFVRLDALPKTAVGKIDKQALKALAAAG</sequence>